<dbReference type="EMBL" id="DWWS01000050">
    <property type="protein sequence ID" value="HJC24885.1"/>
    <property type="molecule type" value="Genomic_DNA"/>
</dbReference>
<dbReference type="Gene3D" id="3.40.50.150">
    <property type="entry name" value="Vaccinia Virus protein VP39"/>
    <property type="match status" value="1"/>
</dbReference>
<dbReference type="Pfam" id="PF13596">
    <property type="entry name" value="PAS_10"/>
    <property type="match status" value="1"/>
</dbReference>
<dbReference type="GO" id="GO:0008984">
    <property type="term" value="F:protein-glutamate methylesterase activity"/>
    <property type="evidence" value="ECO:0007669"/>
    <property type="project" value="InterPro"/>
</dbReference>
<dbReference type="SMART" id="SM00138">
    <property type="entry name" value="MeTrc"/>
    <property type="match status" value="1"/>
</dbReference>
<keyword evidence="4" id="KW-0808">Transferase</keyword>
<evidence type="ECO:0000256" key="7">
    <source>
        <dbReference type="SAM" id="Coils"/>
    </source>
</evidence>
<feature type="domain" description="CheR-type methyltransferase" evidence="9">
    <location>
        <begin position="209"/>
        <end position="460"/>
    </location>
</feature>
<dbReference type="SUPFAM" id="SSF52738">
    <property type="entry name" value="Methylesterase CheB, C-terminal domain"/>
    <property type="match status" value="1"/>
</dbReference>
<feature type="active site" evidence="6">
    <location>
        <position position="54"/>
    </location>
</feature>
<keyword evidence="3" id="KW-0489">Methyltransferase</keyword>
<feature type="active site" evidence="6">
    <location>
        <position position="27"/>
    </location>
</feature>
<dbReference type="Gene3D" id="3.40.50.180">
    <property type="entry name" value="Methylesterase CheB, C-terminal domain"/>
    <property type="match status" value="1"/>
</dbReference>
<name>A0A9D2SRN1_9FIRM</name>
<keyword evidence="7" id="KW-0175">Coiled coil</keyword>
<dbReference type="InterPro" id="IPR035909">
    <property type="entry name" value="CheB_C"/>
</dbReference>
<feature type="domain" description="CheB-type methylesterase" evidence="8">
    <location>
        <begin position="15"/>
        <end position="203"/>
    </location>
</feature>
<comment type="caution">
    <text evidence="10">The sequence shown here is derived from an EMBL/GenBank/DDBJ whole genome shotgun (WGS) entry which is preliminary data.</text>
</comment>
<dbReference type="GO" id="GO:0005737">
    <property type="term" value="C:cytoplasm"/>
    <property type="evidence" value="ECO:0007669"/>
    <property type="project" value="InterPro"/>
</dbReference>
<protein>
    <recommendedName>
        <fullName evidence="2">protein-glutamate O-methyltransferase</fullName>
        <ecNumber evidence="2">2.1.1.80</ecNumber>
    </recommendedName>
</protein>
<dbReference type="GO" id="GO:0000156">
    <property type="term" value="F:phosphorelay response regulator activity"/>
    <property type="evidence" value="ECO:0007669"/>
    <property type="project" value="InterPro"/>
</dbReference>
<dbReference type="InterPro" id="IPR000780">
    <property type="entry name" value="CheR_MeTrfase"/>
</dbReference>
<dbReference type="InterPro" id="IPR050903">
    <property type="entry name" value="Bact_Chemotaxis_MeTrfase"/>
</dbReference>
<evidence type="ECO:0000256" key="6">
    <source>
        <dbReference type="PROSITE-ProRule" id="PRU00050"/>
    </source>
</evidence>
<dbReference type="Gene3D" id="1.10.155.10">
    <property type="entry name" value="Chemotaxis receptor methyltransferase CheR, N-terminal domain"/>
    <property type="match status" value="1"/>
</dbReference>
<feature type="coiled-coil region" evidence="7">
    <location>
        <begin position="657"/>
        <end position="723"/>
    </location>
</feature>
<evidence type="ECO:0000259" key="9">
    <source>
        <dbReference type="PROSITE" id="PS50123"/>
    </source>
</evidence>
<evidence type="ECO:0000256" key="2">
    <source>
        <dbReference type="ARBA" id="ARBA00012534"/>
    </source>
</evidence>
<dbReference type="Pfam" id="PF03705">
    <property type="entry name" value="CheR_N"/>
    <property type="match status" value="1"/>
</dbReference>
<dbReference type="CDD" id="cd16434">
    <property type="entry name" value="CheB-CheR_fusion"/>
    <property type="match status" value="1"/>
</dbReference>
<dbReference type="PROSITE" id="PS50122">
    <property type="entry name" value="CHEB"/>
    <property type="match status" value="1"/>
</dbReference>
<proteinExistence type="predicted"/>
<dbReference type="InterPro" id="IPR029063">
    <property type="entry name" value="SAM-dependent_MTases_sf"/>
</dbReference>
<dbReference type="CDD" id="cd02440">
    <property type="entry name" value="AdoMet_MTases"/>
    <property type="match status" value="1"/>
</dbReference>
<evidence type="ECO:0000256" key="4">
    <source>
        <dbReference type="ARBA" id="ARBA00022679"/>
    </source>
</evidence>
<dbReference type="GO" id="GO:0008983">
    <property type="term" value="F:protein-glutamate O-methyltransferase activity"/>
    <property type="evidence" value="ECO:0007669"/>
    <property type="project" value="UniProtKB-EC"/>
</dbReference>
<dbReference type="InterPro" id="IPR000673">
    <property type="entry name" value="Sig_transdc_resp-reg_Me-estase"/>
</dbReference>
<dbReference type="InterPro" id="IPR036804">
    <property type="entry name" value="CheR_N_sf"/>
</dbReference>
<dbReference type="GO" id="GO:0006935">
    <property type="term" value="P:chemotaxis"/>
    <property type="evidence" value="ECO:0007669"/>
    <property type="project" value="UniProtKB-UniRule"/>
</dbReference>
<dbReference type="Pfam" id="PF01739">
    <property type="entry name" value="CheR"/>
    <property type="match status" value="1"/>
</dbReference>
<dbReference type="InterPro" id="IPR022642">
    <property type="entry name" value="CheR_C"/>
</dbReference>
<evidence type="ECO:0000256" key="5">
    <source>
        <dbReference type="ARBA" id="ARBA00022691"/>
    </source>
</evidence>
<accession>A0A9D2SRN1</accession>
<evidence type="ECO:0000313" key="11">
    <source>
        <dbReference type="Proteomes" id="UP000823891"/>
    </source>
</evidence>
<reference evidence="10" key="1">
    <citation type="journal article" date="2021" name="PeerJ">
        <title>Extensive microbial diversity within the chicken gut microbiome revealed by metagenomics and culture.</title>
        <authorList>
            <person name="Gilroy R."/>
            <person name="Ravi A."/>
            <person name="Getino M."/>
            <person name="Pursley I."/>
            <person name="Horton D.L."/>
            <person name="Alikhan N.F."/>
            <person name="Baker D."/>
            <person name="Gharbi K."/>
            <person name="Hall N."/>
            <person name="Watson M."/>
            <person name="Adriaenssens E.M."/>
            <person name="Foster-Nyarko E."/>
            <person name="Jarju S."/>
            <person name="Secka A."/>
            <person name="Antonio M."/>
            <person name="Oren A."/>
            <person name="Chaudhuri R.R."/>
            <person name="La Ragione R."/>
            <person name="Hildebrand F."/>
            <person name="Pallen M.J."/>
        </authorList>
    </citation>
    <scope>NUCLEOTIDE SEQUENCE</scope>
    <source>
        <strain evidence="10">USAMLcec2-132</strain>
    </source>
</reference>
<dbReference type="AlphaFoldDB" id="A0A9D2SRN1"/>
<dbReference type="SUPFAM" id="SSF53335">
    <property type="entry name" value="S-adenosyl-L-methionine-dependent methyltransferases"/>
    <property type="match status" value="1"/>
</dbReference>
<gene>
    <name evidence="10" type="ORF">H9761_14475</name>
</gene>
<evidence type="ECO:0000256" key="1">
    <source>
        <dbReference type="ARBA" id="ARBA00001541"/>
    </source>
</evidence>
<dbReference type="PRINTS" id="PR00996">
    <property type="entry name" value="CHERMTFRASE"/>
</dbReference>
<dbReference type="EC" id="2.1.1.80" evidence="2"/>
<organism evidence="10 11">
    <name type="scientific">Candidatus Eisenbergiella merdavium</name>
    <dbReference type="NCBI Taxonomy" id="2838551"/>
    <lineage>
        <taxon>Bacteria</taxon>
        <taxon>Bacillati</taxon>
        <taxon>Bacillota</taxon>
        <taxon>Clostridia</taxon>
        <taxon>Lachnospirales</taxon>
        <taxon>Lachnospiraceae</taxon>
        <taxon>Eisenbergiella</taxon>
    </lineage>
</organism>
<dbReference type="InterPro" id="IPR022641">
    <property type="entry name" value="CheR_N"/>
</dbReference>
<keyword evidence="6" id="KW-0145">Chemotaxis</keyword>
<dbReference type="PROSITE" id="PS50123">
    <property type="entry name" value="CHER"/>
    <property type="match status" value="1"/>
</dbReference>
<evidence type="ECO:0000256" key="3">
    <source>
        <dbReference type="ARBA" id="ARBA00022603"/>
    </source>
</evidence>
<comment type="catalytic activity">
    <reaction evidence="1">
        <text>L-glutamyl-[protein] + S-adenosyl-L-methionine = [protein]-L-glutamate 5-O-methyl ester + S-adenosyl-L-homocysteine</text>
        <dbReference type="Rhea" id="RHEA:24452"/>
        <dbReference type="Rhea" id="RHEA-COMP:10208"/>
        <dbReference type="Rhea" id="RHEA-COMP:10311"/>
        <dbReference type="ChEBI" id="CHEBI:29973"/>
        <dbReference type="ChEBI" id="CHEBI:57856"/>
        <dbReference type="ChEBI" id="CHEBI:59789"/>
        <dbReference type="ChEBI" id="CHEBI:82795"/>
        <dbReference type="EC" id="2.1.1.80"/>
    </reaction>
</comment>
<dbReference type="GO" id="GO:0032259">
    <property type="term" value="P:methylation"/>
    <property type="evidence" value="ECO:0007669"/>
    <property type="project" value="UniProtKB-KW"/>
</dbReference>
<dbReference type="SUPFAM" id="SSF47757">
    <property type="entry name" value="Chemotaxis receptor methyltransferase CheR, N-terminal domain"/>
    <property type="match status" value="1"/>
</dbReference>
<feature type="active site" evidence="6">
    <location>
        <position position="145"/>
    </location>
</feature>
<sequence>MTVENNAQTKPEESSADSPLIIGIGASAGGLEALQQFFQHMPGNSGLSFVVVQHLSPDYKSLMADILGKHTQMRVIQAENEMSIRPNTVYLIPPKNNMTLRAGRLFLTEFVHGMLNHPIDVFFTSLAEEQKERAIAVVLSGTGSDGTSGIKIVKEHGGLVIVQNPDSAKFDGMPRSAINTGLADFILSPDGIVDEIMNFSSYPTIIRPQEKEDMFSDDETFSRIYAILKKNSGIDFTNYKRSTVLRRIERRMVVTHSAGLADYMKFLAANSDEANVLVKEILIGVTNFFRDPAFFEKLKMNVIYSIVEHAGERDPIRVWSAGCSTGEEAYSLAILFRETLDELGVQRDIKIFATDVDSRAIEQAGKGVYSESILDDVSTERLAKFFLKKNEQYTISKEIRRMIIFAPHNMLSDPPFGKLDLICCRNVMIYFQPVLQRSLFSIFHSALKNGGYLFLGKSETAGEFSSVFRPVCSAEKIYIHKGEGKVDEFTPPTFNIPNIRAIAPKTVSIRDRESGEYALETSYIHFLETFLPASAVLNEANNVIHFFGNYTDYLSIAPGKATFNFFSMVNRDLSLVASTALNRCRSEHISVTYTGIAVDCPTGRRIVDLTVSPVPGQDREETGLIAVLFLENRSASTENLIGVTEKYDVDTTAARRIADLEQELHESQNDLKSTIGELETVNEELQAANEELLTANEELQSSNEELQSVNEELYTVNTEYQQKLDELTMLTNDLSNFLSSTMIGILFVDSNLNIRKFTEYVGREFQLMEHDIGRSLQIFAHSFPDEDIISDANAVLKDLVPIDREVTAMNGRFYTLRIAPYRTTENNIRGLVITIIDSLGIKNDGADAPSRS</sequence>
<keyword evidence="6" id="KW-0378">Hydrolase</keyword>
<evidence type="ECO:0000313" key="10">
    <source>
        <dbReference type="EMBL" id="HJC24885.1"/>
    </source>
</evidence>
<evidence type="ECO:0000259" key="8">
    <source>
        <dbReference type="PROSITE" id="PS50122"/>
    </source>
</evidence>
<dbReference type="Proteomes" id="UP000823891">
    <property type="component" value="Unassembled WGS sequence"/>
</dbReference>
<reference evidence="10" key="2">
    <citation type="submission" date="2021-04" db="EMBL/GenBank/DDBJ databases">
        <authorList>
            <person name="Gilroy R."/>
        </authorList>
    </citation>
    <scope>NUCLEOTIDE SEQUENCE</scope>
    <source>
        <strain evidence="10">USAMLcec2-132</strain>
    </source>
</reference>
<dbReference type="Gene3D" id="3.30.450.20">
    <property type="entry name" value="PAS domain"/>
    <property type="match status" value="1"/>
</dbReference>
<keyword evidence="5" id="KW-0949">S-adenosyl-L-methionine</keyword>
<dbReference type="Pfam" id="PF01339">
    <property type="entry name" value="CheB_methylest"/>
    <property type="match status" value="1"/>
</dbReference>
<dbReference type="PANTHER" id="PTHR24422">
    <property type="entry name" value="CHEMOTAXIS PROTEIN METHYLTRANSFERASE"/>
    <property type="match status" value="1"/>
</dbReference>